<proteinExistence type="inferred from homology"/>
<dbReference type="GO" id="GO:0004614">
    <property type="term" value="F:phosphoglucomutase activity"/>
    <property type="evidence" value="ECO:0007669"/>
    <property type="project" value="UniProtKB-EC"/>
</dbReference>
<gene>
    <name evidence="11" type="primary">algC</name>
    <name evidence="11" type="ORF">KBTEX_00312</name>
</gene>
<organism evidence="11">
    <name type="scientific">uncultured organism</name>
    <dbReference type="NCBI Taxonomy" id="155900"/>
    <lineage>
        <taxon>unclassified sequences</taxon>
        <taxon>environmental samples</taxon>
    </lineage>
</organism>
<dbReference type="PANTHER" id="PTHR43771:SF1">
    <property type="entry name" value="PHOSPHOMANNOMUTASE"/>
    <property type="match status" value="1"/>
</dbReference>
<dbReference type="InterPro" id="IPR005846">
    <property type="entry name" value="A-D-PHexomutase_a/b/a-III"/>
</dbReference>
<dbReference type="InterPro" id="IPR005844">
    <property type="entry name" value="A-D-PHexomutase_a/b/a-I"/>
</dbReference>
<dbReference type="GO" id="GO:0000287">
    <property type="term" value="F:magnesium ion binding"/>
    <property type="evidence" value="ECO:0007669"/>
    <property type="project" value="InterPro"/>
</dbReference>
<evidence type="ECO:0000256" key="5">
    <source>
        <dbReference type="ARBA" id="ARBA00022842"/>
    </source>
</evidence>
<dbReference type="Pfam" id="PF02878">
    <property type="entry name" value="PGM_PMM_I"/>
    <property type="match status" value="1"/>
</dbReference>
<dbReference type="AlphaFoldDB" id="A0A5B8R6E9"/>
<dbReference type="Pfam" id="PF02880">
    <property type="entry name" value="PGM_PMM_III"/>
    <property type="match status" value="1"/>
</dbReference>
<dbReference type="EC" id="5.4.2.2" evidence="11"/>
<evidence type="ECO:0000256" key="3">
    <source>
        <dbReference type="ARBA" id="ARBA00022553"/>
    </source>
</evidence>
<keyword evidence="6 11" id="KW-0413">Isomerase</keyword>
<dbReference type="PRINTS" id="PR00509">
    <property type="entry name" value="PGMPMM"/>
</dbReference>
<dbReference type="CDD" id="cd03089">
    <property type="entry name" value="PMM_PGM"/>
    <property type="match status" value="1"/>
</dbReference>
<dbReference type="EMBL" id="MN079078">
    <property type="protein sequence ID" value="QEA04011.1"/>
    <property type="molecule type" value="Genomic_DNA"/>
</dbReference>
<feature type="domain" description="Alpha-D-phosphohexomutase C-terminal" evidence="7">
    <location>
        <begin position="372"/>
        <end position="441"/>
    </location>
</feature>
<feature type="domain" description="Alpha-D-phosphohexomutase alpha/beta/alpha" evidence="9">
    <location>
        <begin position="153"/>
        <end position="252"/>
    </location>
</feature>
<dbReference type="Gene3D" id="3.40.120.10">
    <property type="entry name" value="Alpha-D-Glucose-1,6-Bisphosphate, subunit A, domain 3"/>
    <property type="match status" value="3"/>
</dbReference>
<sequence>MSELLGCFKAYDIRGRVPDDLDAGLARRIGRAYAEALSPGRVALGRDIRLSSPEIAAAVADGLRDGGVDVLDIGVVGTEEVYFATFHYGLDGGIMVTASHNPRDHNGMKLVREGARPISGDSGLGDIERLAAGPELAVRPRRGTLEAFDHRPDYVEHLLGSIDTATLAPLTVVVNAGNGGAGAVVDALAPRLPFGFVRVHHEPDGHFPNGVPNPLVEASRAVTAAAVTDSGADLGVAWDGDFDRCFFFDEQGRFIEGYYIVGLLAELFLRRSPGERIIHDPRLTWNTIDLCRTFGGEAVQCKTGHAFIKERMRAEDAIYGGEMSAHHYFRDFAYCDSGMLPWLLVAELIGRTGKPLSQLVDERIARFPASGEINREIADPAAAIAAVEAEYGAEAVAVDHTDGVSIEFADWRFNLRMSNTEPVVRLNVETRGDRALMRAKTDELIARLDAFAHG</sequence>
<evidence type="ECO:0000259" key="10">
    <source>
        <dbReference type="Pfam" id="PF02880"/>
    </source>
</evidence>
<accession>A0A5B8R6E9</accession>
<evidence type="ECO:0000259" key="9">
    <source>
        <dbReference type="Pfam" id="PF02879"/>
    </source>
</evidence>
<dbReference type="InterPro" id="IPR005843">
    <property type="entry name" value="A-D-PHexomutase_C"/>
</dbReference>
<protein>
    <submittedName>
        <fullName evidence="11">Phosphomannomutase/phosphoglucomutase</fullName>
        <ecNumber evidence="11">5.4.2.2</ecNumber>
    </submittedName>
</protein>
<evidence type="ECO:0000256" key="2">
    <source>
        <dbReference type="ARBA" id="ARBA00010231"/>
    </source>
</evidence>
<feature type="domain" description="Alpha-D-phosphohexomutase alpha/beta/alpha" evidence="8">
    <location>
        <begin position="8"/>
        <end position="121"/>
    </location>
</feature>
<dbReference type="InterPro" id="IPR016066">
    <property type="entry name" value="A-D-PHexomutase_CS"/>
</dbReference>
<dbReference type="Pfam" id="PF00408">
    <property type="entry name" value="PGM_PMM_IV"/>
    <property type="match status" value="1"/>
</dbReference>
<dbReference type="InterPro" id="IPR036900">
    <property type="entry name" value="A-D-PHexomutase_C_sf"/>
</dbReference>
<evidence type="ECO:0000256" key="6">
    <source>
        <dbReference type="ARBA" id="ARBA00023235"/>
    </source>
</evidence>
<dbReference type="InterPro" id="IPR005845">
    <property type="entry name" value="A-D-PHexomutase_a/b/a-II"/>
</dbReference>
<evidence type="ECO:0000256" key="4">
    <source>
        <dbReference type="ARBA" id="ARBA00022723"/>
    </source>
</evidence>
<comment type="similarity">
    <text evidence="2">Belongs to the phosphohexose mutase family.</text>
</comment>
<dbReference type="Pfam" id="PF02879">
    <property type="entry name" value="PGM_PMM_II"/>
    <property type="match status" value="1"/>
</dbReference>
<dbReference type="Gene3D" id="3.30.310.50">
    <property type="entry name" value="Alpha-D-phosphohexomutase, C-terminal domain"/>
    <property type="match status" value="1"/>
</dbReference>
<dbReference type="GO" id="GO:0005975">
    <property type="term" value="P:carbohydrate metabolic process"/>
    <property type="evidence" value="ECO:0007669"/>
    <property type="project" value="InterPro"/>
</dbReference>
<evidence type="ECO:0000256" key="1">
    <source>
        <dbReference type="ARBA" id="ARBA00001946"/>
    </source>
</evidence>
<reference evidence="11" key="1">
    <citation type="submission" date="2019-06" db="EMBL/GenBank/DDBJ databases">
        <authorList>
            <person name="Murdoch R.W."/>
            <person name="Fathepure B."/>
        </authorList>
    </citation>
    <scope>NUCLEOTIDE SEQUENCE</scope>
</reference>
<keyword evidence="4" id="KW-0479">Metal-binding</keyword>
<dbReference type="InterPro" id="IPR005841">
    <property type="entry name" value="Alpha-D-phosphohexomutase_SF"/>
</dbReference>
<evidence type="ECO:0000259" key="8">
    <source>
        <dbReference type="Pfam" id="PF02878"/>
    </source>
</evidence>
<dbReference type="SUPFAM" id="SSF55957">
    <property type="entry name" value="Phosphoglucomutase, C-terminal domain"/>
    <property type="match status" value="1"/>
</dbReference>
<dbReference type="InterPro" id="IPR016055">
    <property type="entry name" value="A-D-PHexomutase_a/b/a-I/II/III"/>
</dbReference>
<comment type="cofactor">
    <cofactor evidence="1">
        <name>Mg(2+)</name>
        <dbReference type="ChEBI" id="CHEBI:18420"/>
    </cofactor>
</comment>
<dbReference type="PROSITE" id="PS00710">
    <property type="entry name" value="PGM_PMM"/>
    <property type="match status" value="1"/>
</dbReference>
<name>A0A5B8R6E9_9ZZZZ</name>
<keyword evidence="5" id="KW-0460">Magnesium</keyword>
<feature type="domain" description="Alpha-D-phosphohexomutase alpha/beta/alpha" evidence="10">
    <location>
        <begin position="257"/>
        <end position="367"/>
    </location>
</feature>
<evidence type="ECO:0000313" key="11">
    <source>
        <dbReference type="EMBL" id="QEA04011.1"/>
    </source>
</evidence>
<dbReference type="SUPFAM" id="SSF53738">
    <property type="entry name" value="Phosphoglucomutase, first 3 domains"/>
    <property type="match status" value="3"/>
</dbReference>
<keyword evidence="3" id="KW-0597">Phosphoprotein</keyword>
<dbReference type="PANTHER" id="PTHR43771">
    <property type="entry name" value="PHOSPHOMANNOMUTASE"/>
    <property type="match status" value="1"/>
</dbReference>
<evidence type="ECO:0000259" key="7">
    <source>
        <dbReference type="Pfam" id="PF00408"/>
    </source>
</evidence>